<dbReference type="EMBL" id="JASSZA010000408">
    <property type="protein sequence ID" value="KAK2081183.1"/>
    <property type="molecule type" value="Genomic_DNA"/>
</dbReference>
<proteinExistence type="predicted"/>
<feature type="non-terminal residue" evidence="1">
    <location>
        <position position="54"/>
    </location>
</feature>
<reference evidence="1 2" key="1">
    <citation type="submission" date="2023-05" db="EMBL/GenBank/DDBJ databases">
        <title>B98-5 Cell Line De Novo Hybrid Assembly: An Optical Mapping Approach.</title>
        <authorList>
            <person name="Kananen K."/>
            <person name="Auerbach J.A."/>
            <person name="Kautto E."/>
            <person name="Blachly J.S."/>
        </authorList>
    </citation>
    <scope>NUCLEOTIDE SEQUENCE [LARGE SCALE GENOMIC DNA]</scope>
    <source>
        <strain evidence="1">B95-8</strain>
        <tissue evidence="1">Cell line</tissue>
    </source>
</reference>
<dbReference type="Proteomes" id="UP001266305">
    <property type="component" value="Unassembled WGS sequence"/>
</dbReference>
<sequence>NPVLCRGSPYSIQSWAQFIPVTCPCWSWDKQMKQEGRLLRGFWGFQRKGIMGPP</sequence>
<comment type="caution">
    <text evidence="1">The sequence shown here is derived from an EMBL/GenBank/DDBJ whole genome shotgun (WGS) entry which is preliminary data.</text>
</comment>
<name>A0ABQ9T8W3_SAGOE</name>
<organism evidence="1 2">
    <name type="scientific">Saguinus oedipus</name>
    <name type="common">Cotton-top tamarin</name>
    <name type="synonym">Oedipomidas oedipus</name>
    <dbReference type="NCBI Taxonomy" id="9490"/>
    <lineage>
        <taxon>Eukaryota</taxon>
        <taxon>Metazoa</taxon>
        <taxon>Chordata</taxon>
        <taxon>Craniata</taxon>
        <taxon>Vertebrata</taxon>
        <taxon>Euteleostomi</taxon>
        <taxon>Mammalia</taxon>
        <taxon>Eutheria</taxon>
        <taxon>Euarchontoglires</taxon>
        <taxon>Primates</taxon>
        <taxon>Haplorrhini</taxon>
        <taxon>Platyrrhini</taxon>
        <taxon>Cebidae</taxon>
        <taxon>Callitrichinae</taxon>
        <taxon>Saguinus</taxon>
    </lineage>
</organism>
<gene>
    <name evidence="1" type="ORF">P7K49_039577</name>
</gene>
<protein>
    <submittedName>
        <fullName evidence="1">Uncharacterized protein</fullName>
    </submittedName>
</protein>
<keyword evidence="2" id="KW-1185">Reference proteome</keyword>
<accession>A0ABQ9T8W3</accession>
<feature type="non-terminal residue" evidence="1">
    <location>
        <position position="1"/>
    </location>
</feature>
<evidence type="ECO:0000313" key="2">
    <source>
        <dbReference type="Proteomes" id="UP001266305"/>
    </source>
</evidence>
<evidence type="ECO:0000313" key="1">
    <source>
        <dbReference type="EMBL" id="KAK2081183.1"/>
    </source>
</evidence>